<dbReference type="InterPro" id="IPR022672">
    <property type="entry name" value="Hexokinase_N"/>
</dbReference>
<dbReference type="GO" id="GO:0006006">
    <property type="term" value="P:glucose metabolic process"/>
    <property type="evidence" value="ECO:0007669"/>
    <property type="project" value="UniProtKB-ARBA"/>
</dbReference>
<evidence type="ECO:0000256" key="6">
    <source>
        <dbReference type="ARBA" id="ARBA00022777"/>
    </source>
</evidence>
<comment type="similarity">
    <text evidence="3 12">Belongs to the hexokinase family.</text>
</comment>
<reference evidence="15" key="1">
    <citation type="submission" date="2016-01" db="EMBL/GenBank/DDBJ databases">
        <title>Reference transcriptome for the parasite Schistocephalus solidus: insights into the molecular evolution of parasitism.</title>
        <authorList>
            <person name="Hebert F.O."/>
            <person name="Grambauer S."/>
            <person name="Barber I."/>
            <person name="Landry C.R."/>
            <person name="Aubin-Horth N."/>
        </authorList>
    </citation>
    <scope>NUCLEOTIDE SEQUENCE</scope>
</reference>
<evidence type="ECO:0000256" key="2">
    <source>
        <dbReference type="ARBA" id="ARBA00005028"/>
    </source>
</evidence>
<evidence type="ECO:0000313" key="15">
    <source>
        <dbReference type="EMBL" id="JAP56353.1"/>
    </source>
</evidence>
<dbReference type="PANTHER" id="PTHR19443:SF16">
    <property type="entry name" value="HEXOKINASE TYPE 1-RELATED"/>
    <property type="match status" value="1"/>
</dbReference>
<keyword evidence="7 12" id="KW-0067">ATP-binding</keyword>
<name>A0A0X3PWX7_SCHSO</name>
<evidence type="ECO:0000256" key="1">
    <source>
        <dbReference type="ARBA" id="ARBA00004888"/>
    </source>
</evidence>
<evidence type="ECO:0000259" key="13">
    <source>
        <dbReference type="Pfam" id="PF00349"/>
    </source>
</evidence>
<evidence type="ECO:0000256" key="7">
    <source>
        <dbReference type="ARBA" id="ARBA00022840"/>
    </source>
</evidence>
<evidence type="ECO:0000256" key="9">
    <source>
        <dbReference type="ARBA" id="ARBA00044613"/>
    </source>
</evidence>
<dbReference type="PROSITE" id="PS51748">
    <property type="entry name" value="HEXOKINASE_2"/>
    <property type="match status" value="1"/>
</dbReference>
<keyword evidence="8 12" id="KW-0324">Glycolysis</keyword>
<comment type="catalytic activity">
    <reaction evidence="10">
        <text>D-fructose + ATP = D-fructose 6-phosphate + ADP + H(+)</text>
        <dbReference type="Rhea" id="RHEA:16125"/>
        <dbReference type="ChEBI" id="CHEBI:15378"/>
        <dbReference type="ChEBI" id="CHEBI:30616"/>
        <dbReference type="ChEBI" id="CHEBI:37721"/>
        <dbReference type="ChEBI" id="CHEBI:61527"/>
        <dbReference type="ChEBI" id="CHEBI:456216"/>
        <dbReference type="EC" id="2.7.1.1"/>
    </reaction>
    <physiologicalReaction direction="left-to-right" evidence="10">
        <dbReference type="Rhea" id="RHEA:16126"/>
    </physiologicalReaction>
</comment>
<comment type="pathway">
    <text evidence="2">Carbohydrate metabolism; hexose metabolism.</text>
</comment>
<dbReference type="GO" id="GO:0006096">
    <property type="term" value="P:glycolytic process"/>
    <property type="evidence" value="ECO:0007669"/>
    <property type="project" value="UniProtKB-UniPathway"/>
</dbReference>
<dbReference type="GO" id="GO:0005829">
    <property type="term" value="C:cytosol"/>
    <property type="evidence" value="ECO:0007669"/>
    <property type="project" value="TreeGrafter"/>
</dbReference>
<dbReference type="GO" id="GO:0004340">
    <property type="term" value="F:glucokinase activity"/>
    <property type="evidence" value="ECO:0007669"/>
    <property type="project" value="TreeGrafter"/>
</dbReference>
<dbReference type="EC" id="2.7.1.-" evidence="12"/>
<keyword evidence="4 12" id="KW-0808">Transferase</keyword>
<dbReference type="AlphaFoldDB" id="A0A0X3PWX7"/>
<keyword evidence="5 12" id="KW-0547">Nucleotide-binding</keyword>
<dbReference type="PRINTS" id="PR00475">
    <property type="entry name" value="HEXOKINASE"/>
</dbReference>
<comment type="pathway">
    <text evidence="1">Carbohydrate degradation; glycolysis; D-glyceraldehyde 3-phosphate and glycerone phosphate from D-glucose: step 1/4.</text>
</comment>
<dbReference type="Pfam" id="PF00349">
    <property type="entry name" value="Hexokinase_1"/>
    <property type="match status" value="1"/>
</dbReference>
<dbReference type="GO" id="GO:0005536">
    <property type="term" value="F:D-glucose binding"/>
    <property type="evidence" value="ECO:0007669"/>
    <property type="project" value="InterPro"/>
</dbReference>
<evidence type="ECO:0000256" key="5">
    <source>
        <dbReference type="ARBA" id="ARBA00022741"/>
    </source>
</evidence>
<dbReference type="EMBL" id="GEEE01006872">
    <property type="protein sequence ID" value="JAP56353.1"/>
    <property type="molecule type" value="Transcribed_RNA"/>
</dbReference>
<evidence type="ECO:0000256" key="10">
    <source>
        <dbReference type="ARBA" id="ARBA00047905"/>
    </source>
</evidence>
<dbReference type="InterPro" id="IPR001312">
    <property type="entry name" value="Hexokinase"/>
</dbReference>
<sequence>MVLGKTDVFRQFPSVMHAPEVDFAVFKGVQDVMKDFELSIEDYLDIKNALLAALRSGLKLNRRDKSSVKMYPSYVTQMPTGNETGQYLALDLGGTNFRVCLVTLSGKREPPIVEQRTHSIPVEKMCGTGSELFDYLAVNLHEFLRLRGLLDKQFYLGFTYSFPCEQAGLNASYLVKWTKGFSASGVVGRNVSDLLQTSIDKTGAHVKCVAVVNDTVGTLAACSLEDRRCAVGLIVGTGSNAAYLEDIDKVELITARRMSGELNDEEYKSVKSVVINMEWGAFGESGELDYYRTAFDEVVDKESIFPGKQIFEKMCSGMYLGELVRHVLLLLTEKGYLFDGVIPDRLRKTESFHTKYISETERDPPHLVCSTLYMLTEDLLIPSVSLQDCRIVRYVCEVIGRRAAHLTGAGIAAVLEHIKRPEVSIGIDGSLYKLHPRFRERMTDILDKLLPPSIRFRLRLSEDGSGKGAAAIAAVVSNDNLP</sequence>
<proteinExistence type="inferred from homology"/>
<comment type="catalytic activity">
    <reaction evidence="9">
        <text>a D-hexose + ATP = a D-hexose 6-phosphate + ADP + H(+)</text>
        <dbReference type="Rhea" id="RHEA:22740"/>
        <dbReference type="ChEBI" id="CHEBI:4194"/>
        <dbReference type="ChEBI" id="CHEBI:15378"/>
        <dbReference type="ChEBI" id="CHEBI:30616"/>
        <dbReference type="ChEBI" id="CHEBI:229467"/>
        <dbReference type="ChEBI" id="CHEBI:456216"/>
        <dbReference type="EC" id="2.7.1.1"/>
    </reaction>
    <physiologicalReaction direction="left-to-right" evidence="9">
        <dbReference type="Rhea" id="RHEA:22741"/>
    </physiologicalReaction>
</comment>
<dbReference type="PANTHER" id="PTHR19443">
    <property type="entry name" value="HEXOKINASE"/>
    <property type="match status" value="1"/>
</dbReference>
<dbReference type="GO" id="GO:0005739">
    <property type="term" value="C:mitochondrion"/>
    <property type="evidence" value="ECO:0007669"/>
    <property type="project" value="TreeGrafter"/>
</dbReference>
<gene>
    <name evidence="15" type="primary">HXK</name>
    <name evidence="15" type="ORF">TR143709</name>
</gene>
<dbReference type="UniPathway" id="UPA00109">
    <property type="reaction ID" value="UER00180"/>
</dbReference>
<dbReference type="FunFam" id="3.40.367.20:FF:000005">
    <property type="entry name" value="Phosphotransferase"/>
    <property type="match status" value="1"/>
</dbReference>
<dbReference type="GO" id="GO:0005524">
    <property type="term" value="F:ATP binding"/>
    <property type="evidence" value="ECO:0007669"/>
    <property type="project" value="UniProtKB-UniRule"/>
</dbReference>
<evidence type="ECO:0000256" key="11">
    <source>
        <dbReference type="ARBA" id="ARBA00048160"/>
    </source>
</evidence>
<dbReference type="CDD" id="cd24019">
    <property type="entry name" value="ASKHA_NBD_HK_meta"/>
    <property type="match status" value="1"/>
</dbReference>
<keyword evidence="6 12" id="KW-0418">Kinase</keyword>
<feature type="domain" description="Hexokinase N-terminal" evidence="13">
    <location>
        <begin position="29"/>
        <end position="223"/>
    </location>
</feature>
<evidence type="ECO:0000256" key="4">
    <source>
        <dbReference type="ARBA" id="ARBA00022679"/>
    </source>
</evidence>
<dbReference type="SUPFAM" id="SSF53067">
    <property type="entry name" value="Actin-like ATPase domain"/>
    <property type="match status" value="2"/>
</dbReference>
<evidence type="ECO:0000256" key="3">
    <source>
        <dbReference type="ARBA" id="ARBA00009225"/>
    </source>
</evidence>
<dbReference type="InterPro" id="IPR043129">
    <property type="entry name" value="ATPase_NBD"/>
</dbReference>
<accession>A0A0X3PWX7</accession>
<dbReference type="GO" id="GO:0001678">
    <property type="term" value="P:intracellular glucose homeostasis"/>
    <property type="evidence" value="ECO:0007669"/>
    <property type="project" value="InterPro"/>
</dbReference>
<evidence type="ECO:0000256" key="12">
    <source>
        <dbReference type="RuleBase" id="RU362007"/>
    </source>
</evidence>
<dbReference type="Gene3D" id="3.40.367.20">
    <property type="match status" value="1"/>
</dbReference>
<organism evidence="15">
    <name type="scientific">Schistocephalus solidus</name>
    <name type="common">Tapeworm</name>
    <dbReference type="NCBI Taxonomy" id="70667"/>
    <lineage>
        <taxon>Eukaryota</taxon>
        <taxon>Metazoa</taxon>
        <taxon>Spiralia</taxon>
        <taxon>Lophotrochozoa</taxon>
        <taxon>Platyhelminthes</taxon>
        <taxon>Cestoda</taxon>
        <taxon>Eucestoda</taxon>
        <taxon>Diphyllobothriidea</taxon>
        <taxon>Diphyllobothriidae</taxon>
        <taxon>Schistocephalus</taxon>
    </lineage>
</organism>
<dbReference type="Pfam" id="PF03727">
    <property type="entry name" value="Hexokinase_2"/>
    <property type="match status" value="1"/>
</dbReference>
<evidence type="ECO:0000256" key="8">
    <source>
        <dbReference type="ARBA" id="ARBA00023152"/>
    </source>
</evidence>
<dbReference type="Gene3D" id="3.30.420.40">
    <property type="match status" value="1"/>
</dbReference>
<dbReference type="InterPro" id="IPR022673">
    <property type="entry name" value="Hexokinase_C"/>
</dbReference>
<comment type="catalytic activity">
    <reaction evidence="11">
        <text>D-glucose + ATP = D-glucose 6-phosphate + ADP + H(+)</text>
        <dbReference type="Rhea" id="RHEA:17825"/>
        <dbReference type="ChEBI" id="CHEBI:4167"/>
        <dbReference type="ChEBI" id="CHEBI:15378"/>
        <dbReference type="ChEBI" id="CHEBI:30616"/>
        <dbReference type="ChEBI" id="CHEBI:61548"/>
        <dbReference type="ChEBI" id="CHEBI:456216"/>
        <dbReference type="EC" id="2.7.1.1"/>
    </reaction>
    <physiologicalReaction direction="left-to-right" evidence="11">
        <dbReference type="Rhea" id="RHEA:17826"/>
    </physiologicalReaction>
</comment>
<dbReference type="UniPathway" id="UPA00242"/>
<dbReference type="FunFam" id="3.30.420.40:FF:000805">
    <property type="entry name" value="Hexokinase-2"/>
    <property type="match status" value="1"/>
</dbReference>
<evidence type="ECO:0000259" key="14">
    <source>
        <dbReference type="Pfam" id="PF03727"/>
    </source>
</evidence>
<protein>
    <recommendedName>
        <fullName evidence="12">Phosphotransferase</fullName>
        <ecNumber evidence="12">2.7.1.-</ecNumber>
    </recommendedName>
</protein>
<dbReference type="GO" id="GO:0008865">
    <property type="term" value="F:fructokinase activity"/>
    <property type="evidence" value="ECO:0007669"/>
    <property type="project" value="TreeGrafter"/>
</dbReference>
<feature type="domain" description="Hexokinase C-terminal" evidence="14">
    <location>
        <begin position="231"/>
        <end position="475"/>
    </location>
</feature>